<evidence type="ECO:0000313" key="3">
    <source>
        <dbReference type="Proteomes" id="UP000178798"/>
    </source>
</evidence>
<evidence type="ECO:0000313" key="2">
    <source>
        <dbReference type="EMBL" id="OGM90464.1"/>
    </source>
</evidence>
<reference evidence="2 3" key="1">
    <citation type="journal article" date="2016" name="Nat. Commun.">
        <title>Thousands of microbial genomes shed light on interconnected biogeochemical processes in an aquifer system.</title>
        <authorList>
            <person name="Anantharaman K."/>
            <person name="Brown C.T."/>
            <person name="Hug L.A."/>
            <person name="Sharon I."/>
            <person name="Castelle C.J."/>
            <person name="Probst A.J."/>
            <person name="Thomas B.C."/>
            <person name="Singh A."/>
            <person name="Wilkins M.J."/>
            <person name="Karaoz U."/>
            <person name="Brodie E.L."/>
            <person name="Williams K.H."/>
            <person name="Hubbard S.S."/>
            <person name="Banfield J.F."/>
        </authorList>
    </citation>
    <scope>NUCLEOTIDE SEQUENCE [LARGE SCALE GENOMIC DNA]</scope>
</reference>
<keyword evidence="1" id="KW-1133">Transmembrane helix</keyword>
<dbReference type="AlphaFoldDB" id="A0A1F8DPC3"/>
<keyword evidence="1" id="KW-0472">Membrane</keyword>
<proteinExistence type="predicted"/>
<sequence>MEILNKKEFNNKTALYKGGFKSEKDYLLFFLFAVFFFAFFFLAILALFIRILRNLDENYFLASGRTARLNNSSH</sequence>
<feature type="transmembrane region" description="Helical" evidence="1">
    <location>
        <begin position="26"/>
        <end position="49"/>
    </location>
</feature>
<protein>
    <submittedName>
        <fullName evidence="2">Uncharacterized protein</fullName>
    </submittedName>
</protein>
<evidence type="ECO:0000256" key="1">
    <source>
        <dbReference type="SAM" id="Phobius"/>
    </source>
</evidence>
<organism evidence="2 3">
    <name type="scientific">Candidatus Wolfebacteria bacterium RIFCSPLOWO2_01_FULL_38_11</name>
    <dbReference type="NCBI Taxonomy" id="1802556"/>
    <lineage>
        <taxon>Bacteria</taxon>
        <taxon>Candidatus Wolfeibacteriota</taxon>
    </lineage>
</organism>
<dbReference type="Proteomes" id="UP000178798">
    <property type="component" value="Unassembled WGS sequence"/>
</dbReference>
<comment type="caution">
    <text evidence="2">The sequence shown here is derived from an EMBL/GenBank/DDBJ whole genome shotgun (WGS) entry which is preliminary data.</text>
</comment>
<gene>
    <name evidence="2" type="ORF">A2999_00810</name>
</gene>
<dbReference type="STRING" id="1802556.A2999_00810"/>
<dbReference type="EMBL" id="MGIQ01000020">
    <property type="protein sequence ID" value="OGM90464.1"/>
    <property type="molecule type" value="Genomic_DNA"/>
</dbReference>
<name>A0A1F8DPC3_9BACT</name>
<accession>A0A1F8DPC3</accession>
<keyword evidence="1" id="KW-0812">Transmembrane</keyword>